<accession>A0A0F7TTV2</accession>
<protein>
    <submittedName>
        <fullName evidence="1">Uncharacterized protein</fullName>
    </submittedName>
</protein>
<name>A0A0F7TTV2_PENBI</name>
<organism evidence="1 2">
    <name type="scientific">Penicillium brasilianum</name>
    <dbReference type="NCBI Taxonomy" id="104259"/>
    <lineage>
        <taxon>Eukaryota</taxon>
        <taxon>Fungi</taxon>
        <taxon>Dikarya</taxon>
        <taxon>Ascomycota</taxon>
        <taxon>Pezizomycotina</taxon>
        <taxon>Eurotiomycetes</taxon>
        <taxon>Eurotiomycetidae</taxon>
        <taxon>Eurotiales</taxon>
        <taxon>Aspergillaceae</taxon>
        <taxon>Penicillium</taxon>
    </lineage>
</organism>
<proteinExistence type="predicted"/>
<sequence>MTLNKSCKLRKRIYKWPHKVKQVARDLHHRIVGPRTKDIPLNDLFDANIRWPLPETKNLPLWKRHGRPEMPPIIIPEEWNRRPSSNMRVSNTLLYLGSHAWTISN</sequence>
<keyword evidence="2" id="KW-1185">Reference proteome</keyword>
<evidence type="ECO:0000313" key="2">
    <source>
        <dbReference type="Proteomes" id="UP000042958"/>
    </source>
</evidence>
<dbReference type="AlphaFoldDB" id="A0A0F7TTV2"/>
<dbReference type="Proteomes" id="UP000042958">
    <property type="component" value="Unassembled WGS sequence"/>
</dbReference>
<dbReference type="EMBL" id="CDHK01000007">
    <property type="protein sequence ID" value="CEJ59261.1"/>
    <property type="molecule type" value="Genomic_DNA"/>
</dbReference>
<reference evidence="2" key="1">
    <citation type="journal article" date="2015" name="Genome Announc.">
        <title>Draft genome sequence of the fungus Penicillium brasilianum MG11.</title>
        <authorList>
            <person name="Horn F."/>
            <person name="Linde J."/>
            <person name="Mattern D.J."/>
            <person name="Walther G."/>
            <person name="Guthke R."/>
            <person name="Brakhage A.A."/>
            <person name="Valiante V."/>
        </authorList>
    </citation>
    <scope>NUCLEOTIDE SEQUENCE [LARGE SCALE GENOMIC DNA]</scope>
    <source>
        <strain evidence="2">MG11</strain>
    </source>
</reference>
<evidence type="ECO:0000313" key="1">
    <source>
        <dbReference type="EMBL" id="CEJ59261.1"/>
    </source>
</evidence>
<gene>
    <name evidence="1" type="ORF">PMG11_07892</name>
</gene>